<name>A0A7C9KKB2_9SPHN</name>
<comment type="caution">
    <text evidence="1">The sequence shown here is derived from an EMBL/GenBank/DDBJ whole genome shotgun (WGS) entry which is preliminary data.</text>
</comment>
<dbReference type="RefSeq" id="WP_152579005.1">
    <property type="nucleotide sequence ID" value="NZ_JAATJI010000001.1"/>
</dbReference>
<organism evidence="1 2">
    <name type="scientific">Sandarakinorhabdus fusca</name>
    <dbReference type="NCBI Taxonomy" id="1439888"/>
    <lineage>
        <taxon>Bacteria</taxon>
        <taxon>Pseudomonadati</taxon>
        <taxon>Pseudomonadota</taxon>
        <taxon>Alphaproteobacteria</taxon>
        <taxon>Sphingomonadales</taxon>
        <taxon>Sphingosinicellaceae</taxon>
        <taxon>Sandarakinorhabdus</taxon>
    </lineage>
</organism>
<dbReference type="InterPro" id="IPR029063">
    <property type="entry name" value="SAM-dependent_MTases_sf"/>
</dbReference>
<evidence type="ECO:0008006" key="3">
    <source>
        <dbReference type="Google" id="ProtNLM"/>
    </source>
</evidence>
<accession>A0A7C9KKB2</accession>
<evidence type="ECO:0000313" key="1">
    <source>
        <dbReference type="EMBL" id="MQT18541.1"/>
    </source>
</evidence>
<dbReference type="Proteomes" id="UP000481327">
    <property type="component" value="Unassembled WGS sequence"/>
</dbReference>
<gene>
    <name evidence="1" type="ORF">F3168_14900</name>
</gene>
<evidence type="ECO:0000313" key="2">
    <source>
        <dbReference type="Proteomes" id="UP000481327"/>
    </source>
</evidence>
<sequence>MTPARPKEDDAPLARLLSGGAHNRLLILGDPPAGLALGDTSPFDQVGRILLPDQASTAFAGLPHAVAAPRCLPFVEALFDRLLVTTPLPAADARAELRELWRILCPAALIVFVVKARRPWQLASPGWLEDDLRSQLEDAMFEPLDWRIETIPDRHHLILAGKTDGLRPAPIGTAQITQTATA</sequence>
<proteinExistence type="predicted"/>
<dbReference type="EMBL" id="WIOL01000007">
    <property type="protein sequence ID" value="MQT18541.1"/>
    <property type="molecule type" value="Genomic_DNA"/>
</dbReference>
<dbReference type="SUPFAM" id="SSF53335">
    <property type="entry name" value="S-adenosyl-L-methionine-dependent methyltransferases"/>
    <property type="match status" value="1"/>
</dbReference>
<dbReference type="AlphaFoldDB" id="A0A7C9KKB2"/>
<dbReference type="OrthoDB" id="9800231at2"/>
<keyword evidence="2" id="KW-1185">Reference proteome</keyword>
<protein>
    <recommendedName>
        <fullName evidence="3">Methyltransferase type 11</fullName>
    </recommendedName>
</protein>
<reference evidence="1 2" key="1">
    <citation type="submission" date="2019-09" db="EMBL/GenBank/DDBJ databases">
        <title>Polymorphobacter sp. isolated from a lake in China.</title>
        <authorList>
            <person name="Liu Z."/>
        </authorList>
    </citation>
    <scope>NUCLEOTIDE SEQUENCE [LARGE SCALE GENOMIC DNA]</scope>
    <source>
        <strain evidence="1 2">D40P</strain>
    </source>
</reference>